<comment type="caution">
    <text evidence="2">The sequence shown here is derived from an EMBL/GenBank/DDBJ whole genome shotgun (WGS) entry which is preliminary data.</text>
</comment>
<evidence type="ECO:0000313" key="3">
    <source>
        <dbReference type="Proteomes" id="UP001202887"/>
    </source>
</evidence>
<evidence type="ECO:0000256" key="1">
    <source>
        <dbReference type="SAM" id="MobiDB-lite"/>
    </source>
</evidence>
<protein>
    <submittedName>
        <fullName evidence="2">Helix-turn-helix domain-containing protein</fullName>
    </submittedName>
</protein>
<reference evidence="2" key="2">
    <citation type="submission" date="2022-03" db="EMBL/GenBank/DDBJ databases">
        <authorList>
            <person name="Ryngajllo M."/>
            <person name="Jacek P."/>
            <person name="Kubiak K."/>
        </authorList>
    </citation>
    <scope>NUCLEOTIDE SEQUENCE</scope>
    <source>
        <strain evidence="2">SI1</strain>
    </source>
</reference>
<accession>A0AAW5EPR7</accession>
<dbReference type="Gene3D" id="1.10.260.40">
    <property type="entry name" value="lambda repressor-like DNA-binding domains"/>
    <property type="match status" value="1"/>
</dbReference>
<organism evidence="2 3">
    <name type="scientific">Novacetimonas hansenii</name>
    <name type="common">Komagataeibacter hansenii</name>
    <dbReference type="NCBI Taxonomy" id="436"/>
    <lineage>
        <taxon>Bacteria</taxon>
        <taxon>Pseudomonadati</taxon>
        <taxon>Pseudomonadota</taxon>
        <taxon>Alphaproteobacteria</taxon>
        <taxon>Acetobacterales</taxon>
        <taxon>Acetobacteraceae</taxon>
        <taxon>Novacetimonas</taxon>
    </lineage>
</organism>
<reference evidence="2" key="1">
    <citation type="journal article" date="2021" name="Polymers (Basel)">
        <title>Highly Stretchable Bacterial Cellulose Produced by Komagataeibacter hansenii SI1.</title>
        <authorList>
            <person name="Cielecka I."/>
            <person name="Ryngajllo M."/>
            <person name="Maniukiewicz W."/>
            <person name="Bielecki S."/>
        </authorList>
    </citation>
    <scope>NUCLEOTIDE SEQUENCE</scope>
    <source>
        <strain evidence="2">SI1</strain>
    </source>
</reference>
<evidence type="ECO:0000313" key="2">
    <source>
        <dbReference type="EMBL" id="MCJ8352722.1"/>
    </source>
</evidence>
<name>A0AAW5EPR7_NOVHA</name>
<proteinExistence type="predicted"/>
<dbReference type="AlphaFoldDB" id="A0AAW5EPR7"/>
<dbReference type="InterPro" id="IPR010982">
    <property type="entry name" value="Lambda_DNA-bd_dom_sf"/>
</dbReference>
<sequence length="81" mass="8707">MTNYVGMCDTIAMDIKGIIRQAGGPSRVAKATGLRSHATVIGWRRVPAEHARTVARMAGLTPHDLRPDVFGPETTHERGAA</sequence>
<feature type="region of interest" description="Disordered" evidence="1">
    <location>
        <begin position="62"/>
        <end position="81"/>
    </location>
</feature>
<dbReference type="EMBL" id="JAIBCX010000003">
    <property type="protein sequence ID" value="MCJ8352722.1"/>
    <property type="molecule type" value="Genomic_DNA"/>
</dbReference>
<dbReference type="Proteomes" id="UP001202887">
    <property type="component" value="Unassembled WGS sequence"/>
</dbReference>
<dbReference type="GO" id="GO:0003677">
    <property type="term" value="F:DNA binding"/>
    <property type="evidence" value="ECO:0007669"/>
    <property type="project" value="InterPro"/>
</dbReference>
<gene>
    <name evidence="2" type="ORF">K1W68_01700</name>
</gene>